<protein>
    <submittedName>
        <fullName evidence="1">Glycosyl transferases group 1</fullName>
    </submittedName>
</protein>
<accession>A0A1I7DY22</accession>
<dbReference type="Proteomes" id="UP000198844">
    <property type="component" value="Unassembled WGS sequence"/>
</dbReference>
<dbReference type="SUPFAM" id="SSF53756">
    <property type="entry name" value="UDP-Glycosyltransferase/glycogen phosphorylase"/>
    <property type="match status" value="1"/>
</dbReference>
<dbReference type="Pfam" id="PF13692">
    <property type="entry name" value="Glyco_trans_1_4"/>
    <property type="match status" value="1"/>
</dbReference>
<organism evidence="1 2">
    <name type="scientific">Paraburkholderia aspalathi</name>
    <dbReference type="NCBI Taxonomy" id="1324617"/>
    <lineage>
        <taxon>Bacteria</taxon>
        <taxon>Pseudomonadati</taxon>
        <taxon>Pseudomonadota</taxon>
        <taxon>Betaproteobacteria</taxon>
        <taxon>Burkholderiales</taxon>
        <taxon>Burkholderiaceae</taxon>
        <taxon>Paraburkholderia</taxon>
    </lineage>
</organism>
<name>A0A1I7DY22_9BURK</name>
<dbReference type="RefSeq" id="WP_093636357.1">
    <property type="nucleotide sequence ID" value="NZ_FPBH01000012.1"/>
</dbReference>
<dbReference type="EMBL" id="FPBH01000012">
    <property type="protein sequence ID" value="SFU16516.1"/>
    <property type="molecule type" value="Genomic_DNA"/>
</dbReference>
<reference evidence="1 2" key="1">
    <citation type="submission" date="2016-10" db="EMBL/GenBank/DDBJ databases">
        <authorList>
            <person name="de Groot N.N."/>
        </authorList>
    </citation>
    <scope>NUCLEOTIDE SEQUENCE [LARGE SCALE GENOMIC DNA]</scope>
    <source>
        <strain evidence="1 2">LMG 27731</strain>
    </source>
</reference>
<dbReference type="PANTHER" id="PTHR46656">
    <property type="entry name" value="PUTATIVE-RELATED"/>
    <property type="match status" value="1"/>
</dbReference>
<dbReference type="PANTHER" id="PTHR46656:SF3">
    <property type="entry name" value="PUTATIVE-RELATED"/>
    <property type="match status" value="1"/>
</dbReference>
<evidence type="ECO:0000313" key="2">
    <source>
        <dbReference type="Proteomes" id="UP000198844"/>
    </source>
</evidence>
<proteinExistence type="predicted"/>
<keyword evidence="1" id="KW-0808">Transferase</keyword>
<dbReference type="AlphaFoldDB" id="A0A1I7DY22"/>
<evidence type="ECO:0000313" key="1">
    <source>
        <dbReference type="EMBL" id="SFU16516.1"/>
    </source>
</evidence>
<dbReference type="OrthoDB" id="9816564at2"/>
<gene>
    <name evidence="1" type="ORF">SAMN05192563_1012102</name>
</gene>
<dbReference type="GO" id="GO:0016740">
    <property type="term" value="F:transferase activity"/>
    <property type="evidence" value="ECO:0007669"/>
    <property type="project" value="UniProtKB-KW"/>
</dbReference>
<dbReference type="Gene3D" id="3.40.50.2000">
    <property type="entry name" value="Glycogen Phosphorylase B"/>
    <property type="match status" value="1"/>
</dbReference>
<sequence length="780" mass="87290">MTKTTEWLDQARHPSEGERFALPSAVYFLLKFRADLAEFSCKTLTDRIALYLWWESVARTDYPDFDWKPRSQDLAYVEQLDNATLISEHPRSIAYWLKSTAPSILDGKHLTATLLEPADIDGPSGFDLPAFLSVIVENRTDLKQVFDLTTVAGRLGCVSWWQERGQVEYPRIAWSPAEIFHALLETHESSNADEVPCPRLLHLIRNERADLRQAYDLETFGGRIAFLGWWRDHRKDQYPSIRWILSGVPEGLFELEDSDNATGIPLPRFLILMCRDRADLRQAFDLKTLTGRLAALTWWDSEGQFAYPVIQWSTNTLLPTLLASESAPGTPASAVPRFLESIRQDRADLTATFDTSTEAGATELVRWWQNHGRNEYPTLGSISIATVSANSHGSGNQYVMSIERAWRARPFGVNIVGFPQGVLGLGEDARMASKALGLSAIPCALINAPMAGPAKLDTSVDHLLSVNLKYGLSVFCLPPPEMLRLSLEGGRNLIEADTYKIGAWPWELPQWPSAFGQLHRLVDEIWAQSRFVQSAFARQGDTAVHHVPMAVNIPAPVNPDRSRFGLPSNEFLFYLMFDGNSWLTRKNPIAGIHAFQKAFGAQTSGVSLIVKAMNVRDSDPTWRAVCELAAQDPRIRIVSERLSRQDTVDFMAACDAYISLHRSEGFGRVIAEAMLLGQPVVVTNFSGNVDFCDEQTSFLVDGDLVPLRAGDYLFYEGQYWCDPDVSTAAEQIRTVFEDKDRRKRVAKAGQARIVRDYSIEAVARAYADRLAEIKAGVVSP</sequence>
<dbReference type="CDD" id="cd03801">
    <property type="entry name" value="GT4_PimA-like"/>
    <property type="match status" value="1"/>
</dbReference>